<feature type="region of interest" description="Disordered" evidence="1">
    <location>
        <begin position="13"/>
        <end position="38"/>
    </location>
</feature>
<organism evidence="2 3">
    <name type="scientific">Nostocoides australiense Ben110</name>
    <dbReference type="NCBI Taxonomy" id="1193182"/>
    <lineage>
        <taxon>Bacteria</taxon>
        <taxon>Bacillati</taxon>
        <taxon>Actinomycetota</taxon>
        <taxon>Actinomycetes</taxon>
        <taxon>Micrococcales</taxon>
        <taxon>Intrasporangiaceae</taxon>
        <taxon>Nostocoides</taxon>
    </lineage>
</organism>
<dbReference type="EMBL" id="CAJA01000263">
    <property type="protein sequence ID" value="CCH73827.1"/>
    <property type="molecule type" value="Genomic_DNA"/>
</dbReference>
<keyword evidence="3" id="KW-1185">Reference proteome</keyword>
<evidence type="ECO:0000313" key="2">
    <source>
        <dbReference type="EMBL" id="CCH73827.1"/>
    </source>
</evidence>
<evidence type="ECO:0000313" key="3">
    <source>
        <dbReference type="Proteomes" id="UP000035763"/>
    </source>
</evidence>
<dbReference type="Proteomes" id="UP000035763">
    <property type="component" value="Unassembled WGS sequence"/>
</dbReference>
<name>W6JXI6_9MICO</name>
<feature type="region of interest" description="Disordered" evidence="1">
    <location>
        <begin position="96"/>
        <end position="116"/>
    </location>
</feature>
<protein>
    <submittedName>
        <fullName evidence="2">Uncharacterized protein</fullName>
    </submittedName>
</protein>
<accession>W6JXI6</accession>
<comment type="caution">
    <text evidence="2">The sequence shown here is derived from an EMBL/GenBank/DDBJ whole genome shotgun (WGS) entry which is preliminary data.</text>
</comment>
<reference evidence="2 3" key="1">
    <citation type="journal article" date="2013" name="ISME J.">
        <title>A metabolic model for members of the genus Tetrasphaera involved in enhanced biological phosphorus removal.</title>
        <authorList>
            <person name="Kristiansen R."/>
            <person name="Nguyen H.T.T."/>
            <person name="Saunders A.M."/>
            <person name="Nielsen J.L."/>
            <person name="Wimmer R."/>
            <person name="Le V.Q."/>
            <person name="McIlroy S.J."/>
            <person name="Petrovski S."/>
            <person name="Seviour R.J."/>
            <person name="Calteau A."/>
            <person name="Nielsen K.L."/>
            <person name="Nielsen P.H."/>
        </authorList>
    </citation>
    <scope>NUCLEOTIDE SEQUENCE [LARGE SCALE GENOMIC DNA]</scope>
    <source>
        <strain evidence="2 3">Ben110</strain>
    </source>
</reference>
<evidence type="ECO:0000256" key="1">
    <source>
        <dbReference type="SAM" id="MobiDB-lite"/>
    </source>
</evidence>
<dbReference type="STRING" id="1193182.BN11_3350001"/>
<dbReference type="AlphaFoldDB" id="W6JXI6"/>
<sequence>MVAPHAVCRGLPQHAGGRIRGSGACRPRGTGLQGESGGAATKIPAVALDAKTVTWSMGDLHGIVDVTADGLVVIDARADAEVSSLRLVSSDANGNTLADYSAKTAPDAADPFDLHP</sequence>
<proteinExistence type="predicted"/>
<gene>
    <name evidence="2" type="ORF">BN11_3350001</name>
</gene>